<keyword evidence="4" id="KW-0788">Thiol protease</keyword>
<name>A0A644V4W6_9ZZZZ</name>
<evidence type="ECO:0000259" key="5">
    <source>
        <dbReference type="PROSITE" id="PS51935"/>
    </source>
</evidence>
<dbReference type="PANTHER" id="PTHR47053:SF1">
    <property type="entry name" value="MUREIN DD-ENDOPEPTIDASE MEPH-RELATED"/>
    <property type="match status" value="1"/>
</dbReference>
<feature type="domain" description="NlpC/P60" evidence="5">
    <location>
        <begin position="133"/>
        <end position="261"/>
    </location>
</feature>
<dbReference type="Pfam" id="PF18348">
    <property type="entry name" value="SH3_16"/>
    <property type="match status" value="1"/>
</dbReference>
<evidence type="ECO:0000256" key="2">
    <source>
        <dbReference type="ARBA" id="ARBA00022670"/>
    </source>
</evidence>
<comment type="similarity">
    <text evidence="1">Belongs to the peptidase C40 family.</text>
</comment>
<evidence type="ECO:0000256" key="1">
    <source>
        <dbReference type="ARBA" id="ARBA00007074"/>
    </source>
</evidence>
<evidence type="ECO:0000256" key="4">
    <source>
        <dbReference type="ARBA" id="ARBA00022807"/>
    </source>
</evidence>
<accession>A0A644V4W6</accession>
<reference evidence="6" key="1">
    <citation type="submission" date="2019-08" db="EMBL/GenBank/DDBJ databases">
        <authorList>
            <person name="Kucharzyk K."/>
            <person name="Murdoch R.W."/>
            <person name="Higgins S."/>
            <person name="Loffler F."/>
        </authorList>
    </citation>
    <scope>NUCLEOTIDE SEQUENCE</scope>
</reference>
<dbReference type="Pfam" id="PF00877">
    <property type="entry name" value="NLPC_P60"/>
    <property type="match status" value="1"/>
</dbReference>
<dbReference type="AlphaFoldDB" id="A0A644V4W6"/>
<dbReference type="PANTHER" id="PTHR47053">
    <property type="entry name" value="MUREIN DD-ENDOPEPTIDASE MEPH-RELATED"/>
    <property type="match status" value="1"/>
</dbReference>
<organism evidence="6">
    <name type="scientific">bioreactor metagenome</name>
    <dbReference type="NCBI Taxonomy" id="1076179"/>
    <lineage>
        <taxon>unclassified sequences</taxon>
        <taxon>metagenomes</taxon>
        <taxon>ecological metagenomes</taxon>
    </lineage>
</organism>
<dbReference type="PROSITE" id="PS51935">
    <property type="entry name" value="NLPC_P60"/>
    <property type="match status" value="1"/>
</dbReference>
<proteinExistence type="inferred from homology"/>
<dbReference type="Gene3D" id="3.90.1720.10">
    <property type="entry name" value="endopeptidase domain like (from Nostoc punctiforme)"/>
    <property type="match status" value="1"/>
</dbReference>
<dbReference type="InterPro" id="IPR000064">
    <property type="entry name" value="NLP_P60_dom"/>
</dbReference>
<sequence length="261" mass="29577">MMHYGFCHIAIAPLRKENSEQSEQVSQLIFGDVFSVLDRNNGRILVQTFDDSYIGWVDEKQVIALNAHEYESYTQTSKQFVKEAISYVFQTNTVTGEKIIYPVYLGSQVVSPKFQLNKIVFEIAESSLTKNLNISSLHLTTIALKYLSAPYLWGGKSLFGIDCSGLTQMCFKQIGVHLLRDASEQITQGEEVENLASAQKADLCFFTNNEGKVVHVGIYLGKNQIIHSSGQVRIDSIDEKGIFRTDTHIYTHNLYKIKRYL</sequence>
<dbReference type="SUPFAM" id="SSF54001">
    <property type="entry name" value="Cysteine proteinases"/>
    <property type="match status" value="1"/>
</dbReference>
<dbReference type="EMBL" id="VSSQ01000212">
    <property type="protein sequence ID" value="MPL85852.1"/>
    <property type="molecule type" value="Genomic_DNA"/>
</dbReference>
<dbReference type="InterPro" id="IPR041382">
    <property type="entry name" value="SH3_16"/>
</dbReference>
<dbReference type="InterPro" id="IPR051202">
    <property type="entry name" value="Peptidase_C40"/>
</dbReference>
<dbReference type="SUPFAM" id="SSF82057">
    <property type="entry name" value="Prokaryotic SH3-related domain"/>
    <property type="match status" value="1"/>
</dbReference>
<evidence type="ECO:0000313" key="6">
    <source>
        <dbReference type="EMBL" id="MPL85852.1"/>
    </source>
</evidence>
<dbReference type="GO" id="GO:0006508">
    <property type="term" value="P:proteolysis"/>
    <property type="evidence" value="ECO:0007669"/>
    <property type="project" value="UniProtKB-KW"/>
</dbReference>
<comment type="caution">
    <text evidence="6">The sequence shown here is derived from an EMBL/GenBank/DDBJ whole genome shotgun (WGS) entry which is preliminary data.</text>
</comment>
<gene>
    <name evidence="6" type="ORF">SDC9_31826</name>
</gene>
<keyword evidence="2" id="KW-0645">Protease</keyword>
<dbReference type="Gene3D" id="2.30.30.40">
    <property type="entry name" value="SH3 Domains"/>
    <property type="match status" value="1"/>
</dbReference>
<protein>
    <recommendedName>
        <fullName evidence="5">NlpC/P60 domain-containing protein</fullName>
    </recommendedName>
</protein>
<keyword evidence="3" id="KW-0378">Hydrolase</keyword>
<dbReference type="InterPro" id="IPR038765">
    <property type="entry name" value="Papain-like_cys_pep_sf"/>
</dbReference>
<evidence type="ECO:0000256" key="3">
    <source>
        <dbReference type="ARBA" id="ARBA00022801"/>
    </source>
</evidence>
<dbReference type="GO" id="GO:0008234">
    <property type="term" value="F:cysteine-type peptidase activity"/>
    <property type="evidence" value="ECO:0007669"/>
    <property type="project" value="UniProtKB-KW"/>
</dbReference>